<dbReference type="AlphaFoldDB" id="A0A2L0EXC6"/>
<organism evidence="1 2">
    <name type="scientific">Sorangium cellulosum</name>
    <name type="common">Polyangium cellulosum</name>
    <dbReference type="NCBI Taxonomy" id="56"/>
    <lineage>
        <taxon>Bacteria</taxon>
        <taxon>Pseudomonadati</taxon>
        <taxon>Myxococcota</taxon>
        <taxon>Polyangia</taxon>
        <taxon>Polyangiales</taxon>
        <taxon>Polyangiaceae</taxon>
        <taxon>Sorangium</taxon>
    </lineage>
</organism>
<protein>
    <submittedName>
        <fullName evidence="1">Uncharacterized protein</fullName>
    </submittedName>
</protein>
<accession>A0A2L0EXC6</accession>
<evidence type="ECO:0000313" key="1">
    <source>
        <dbReference type="EMBL" id="AUX43962.1"/>
    </source>
</evidence>
<dbReference type="OrthoDB" id="5480690at2"/>
<dbReference type="Proteomes" id="UP000238348">
    <property type="component" value="Chromosome"/>
</dbReference>
<gene>
    <name evidence="1" type="ORF">SOCE26_054190</name>
</gene>
<evidence type="ECO:0000313" key="2">
    <source>
        <dbReference type="Proteomes" id="UP000238348"/>
    </source>
</evidence>
<proteinExistence type="predicted"/>
<name>A0A2L0EXC6_SORCE</name>
<dbReference type="RefSeq" id="WP_104982558.1">
    <property type="nucleotide sequence ID" value="NZ_CP012673.1"/>
</dbReference>
<dbReference type="InterPro" id="IPR027417">
    <property type="entry name" value="P-loop_NTPase"/>
</dbReference>
<dbReference type="SUPFAM" id="SSF52540">
    <property type="entry name" value="P-loop containing nucleoside triphosphate hydrolases"/>
    <property type="match status" value="1"/>
</dbReference>
<sequence>MSGQFFGEGQLRAFEALRSWHEAGRPSACLVHGASGAGKSTVIERFFGSITGPDTLKLLVHAGRVSGAAFEEEALARLSAGPWPEGTGFDEHHFGVRTSLANRVMNWDGEDGEPQLLIGLIAPDACVDWPDDPRRSVLDEPGPAARVLVAVSGTRDVAERWAARLGLRPADVTYVSIDGFRLEDLDPPLRDHLAWAAVDGPGPRAHVDAIATSLRERGAAPLEALMTTLACTFAPLDMAELAPLLGTQVAEVTGWLDAHREVVGSVLQWREEGPRIRFRHEALRAAWAAAHQEHLALAEQRFAEAARTLVRAWESVGTAGSVAVTYLRRYAGDHLVASGAPRADLLPLCEPRWAWPRSREDLAARRAELGRARRVMSAPLGVPDTPLGVRDTMEAPADALSSLVRLAVAQGALATLHHAWPPEADQPDEAAWNDAERALAVSLFALAARASPSPRAGIEARALDVVRRTGAAWHGDGWEDALAFLGAARAASADEAPTFARWAVSATWRAEGGPDSTLNAWLTAASFLPQSEAEALVQQAIERALARAKPGQALAQLAAAEGLGQEQALALFRAAMSLPPTSRANALAPLLPGLPDEERARAVSMSLDVFFADHDEGAERHDADACAAALLPFLGLAELSRLLDEALPPPFPLAVRLAELGAPERALGAVQQLCGSGIFAARPLLCAAATEGGRSLAQAARDAVASLDPPWAAAGLVCDHPAEAIQVLGLEAAVEIAERGGGGGSEAARIMALAALCLAAPEAARPALAARAVAAYHDDRNTDGLESVVRCAPWMSLAAAARLFAVSLGDAAEHATLVSTLSRWGGVEQLAPLVARIGGDDALAAVAGVLPEALRWTSRRRAD</sequence>
<dbReference type="EMBL" id="CP012673">
    <property type="protein sequence ID" value="AUX43962.1"/>
    <property type="molecule type" value="Genomic_DNA"/>
</dbReference>
<reference evidence="1 2" key="1">
    <citation type="submission" date="2015-09" db="EMBL/GenBank/DDBJ databases">
        <title>Sorangium comparison.</title>
        <authorList>
            <person name="Zaburannyi N."/>
            <person name="Bunk B."/>
            <person name="Overmann J."/>
            <person name="Mueller R."/>
        </authorList>
    </citation>
    <scope>NUCLEOTIDE SEQUENCE [LARGE SCALE GENOMIC DNA]</scope>
    <source>
        <strain evidence="1 2">So ce26</strain>
    </source>
</reference>